<reference evidence="1 2" key="1">
    <citation type="submission" date="2021-07" db="EMBL/GenBank/DDBJ databases">
        <title>Sphingomonas sp.</title>
        <authorList>
            <person name="Feng G."/>
            <person name="Li J."/>
            <person name="Pan M."/>
        </authorList>
    </citation>
    <scope>NUCLEOTIDE SEQUENCE [LARGE SCALE GENOMIC DNA]</scope>
    <source>
        <strain evidence="1 2">RRHST34</strain>
    </source>
</reference>
<dbReference type="Proteomes" id="UP000759103">
    <property type="component" value="Unassembled WGS sequence"/>
</dbReference>
<evidence type="ECO:0000313" key="1">
    <source>
        <dbReference type="EMBL" id="MBW6530363.1"/>
    </source>
</evidence>
<protein>
    <submittedName>
        <fullName evidence="1">Uncharacterized protein</fullName>
    </submittedName>
</protein>
<proteinExistence type="predicted"/>
<name>A0ABS7BLG5_9SPHN</name>
<evidence type="ECO:0000313" key="2">
    <source>
        <dbReference type="Proteomes" id="UP000759103"/>
    </source>
</evidence>
<organism evidence="1 2">
    <name type="scientific">Sphingomonas citri</name>
    <dbReference type="NCBI Taxonomy" id="2862499"/>
    <lineage>
        <taxon>Bacteria</taxon>
        <taxon>Pseudomonadati</taxon>
        <taxon>Pseudomonadota</taxon>
        <taxon>Alphaproteobacteria</taxon>
        <taxon>Sphingomonadales</taxon>
        <taxon>Sphingomonadaceae</taxon>
        <taxon>Sphingomonas</taxon>
    </lineage>
</organism>
<accession>A0ABS7BLG5</accession>
<keyword evidence="2" id="KW-1185">Reference proteome</keyword>
<gene>
    <name evidence="1" type="ORF">KZ820_06415</name>
</gene>
<dbReference type="EMBL" id="JAHXZN010000001">
    <property type="protein sequence ID" value="MBW6530363.1"/>
    <property type="molecule type" value="Genomic_DNA"/>
</dbReference>
<comment type="caution">
    <text evidence="1">The sequence shown here is derived from an EMBL/GenBank/DDBJ whole genome shotgun (WGS) entry which is preliminary data.</text>
</comment>
<sequence>MFISPLDPRGCPADLMGSKLTVIGVLLDYISSGPGSPPYRSAKDRTAHVFADGI</sequence>